<dbReference type="Proteomes" id="UP001363622">
    <property type="component" value="Unassembled WGS sequence"/>
</dbReference>
<dbReference type="PRINTS" id="PR00105">
    <property type="entry name" value="C5METTRFRASE"/>
</dbReference>
<dbReference type="Gene3D" id="3.40.50.150">
    <property type="entry name" value="Vaccinia Virus protein VP39"/>
    <property type="match status" value="1"/>
</dbReference>
<accession>A0ABR1KHF2</accession>
<name>A0ABR1KHF2_9PEZI</name>
<comment type="similarity">
    <text evidence="5">Belongs to the class I-like SAM-binding methyltransferase superfamily. C5-methyltransferase family.</text>
</comment>
<evidence type="ECO:0000256" key="1">
    <source>
        <dbReference type="ARBA" id="ARBA00011975"/>
    </source>
</evidence>
<dbReference type="GO" id="GO:0008168">
    <property type="term" value="F:methyltransferase activity"/>
    <property type="evidence" value="ECO:0007669"/>
    <property type="project" value="UniProtKB-KW"/>
</dbReference>
<keyword evidence="8" id="KW-1185">Reference proteome</keyword>
<dbReference type="EMBL" id="JBBPHU010000009">
    <property type="protein sequence ID" value="KAK7513614.1"/>
    <property type="molecule type" value="Genomic_DNA"/>
</dbReference>
<sequence length="780" mass="86863">MSSVAGSSANNPIELRDDPIGEVLVIDIDDSGTYDDDELEIISPIVPKKRPIQLRNQPPQHPWRLIETHNVDHKREELGPRGSRIAVGDTVEVKHDGHINSFLRVFHILENVVSGKVRLRGLLLKRNQSIAPLLNLKLNEVFLHVRTYTSSIDSRPYAEQGLEEFGVENFIRKRTLTFTNKSIKELSWRSDVKLDIRAQNYTKCKQEIRDGELLCCRYAFIQTFAHKMDKDLSTSRCQNELRPLTLDEADDRGGTLRRPQPPAEPSTAPKTPVSPLKRKRGQEVDHPYDEGMERHTFGDVFCGAGGASCGARMAGLEINFGVDNDKDALNSYAQNFPNARRFAMDAQDFATRLPDEEVPHVDILHMSPPCQFFSQAHTTEGRNDEKNFAAIFTIGQLVEKVQPRIVTLEETNGILRSTHVKTFYQALSQIVSLGYGLRWAVLPCQGYGCAQPRKRLFLLASAPGVPLPPFPKPTHGPPGPELRESGLRPFTTLRLAVTSIASNSTLHDPENEKRRFDSPKEPFDPDECSKRTMLTNNEGNFYHWSGLRKWTPREMACLQGFPPTHQFTGQLGEIRRQIGNAVPPNVMQLFHRECVEVLKRIDDYKAARPRPENPAVNLADEEDGDVVIQSVETAQDQEVRAATLPPLPWLLRDASLGMQPRDDESVTIGPEEIGSALMDGGHDSNATPELADQDDSSDDAPVPRAFFVDAGSSDGSVFGSVIIDSEEARSESSSPDPTVAARGMMGRMSLQPLGVDDGGEAGQSRQVRNEERVVIVIDDD</sequence>
<comment type="caution">
    <text evidence="7">The sequence shown here is derived from an EMBL/GenBank/DDBJ whole genome shotgun (WGS) entry which is preliminary data.</text>
</comment>
<feature type="region of interest" description="Disordered" evidence="6">
    <location>
        <begin position="501"/>
        <end position="531"/>
    </location>
</feature>
<dbReference type="PROSITE" id="PS51679">
    <property type="entry name" value="SAM_MT_C5"/>
    <property type="match status" value="1"/>
</dbReference>
<evidence type="ECO:0000256" key="2">
    <source>
        <dbReference type="ARBA" id="ARBA00022603"/>
    </source>
</evidence>
<evidence type="ECO:0000256" key="6">
    <source>
        <dbReference type="SAM" id="MobiDB-lite"/>
    </source>
</evidence>
<keyword evidence="2 5" id="KW-0489">Methyltransferase</keyword>
<dbReference type="GO" id="GO:0032259">
    <property type="term" value="P:methylation"/>
    <property type="evidence" value="ECO:0007669"/>
    <property type="project" value="UniProtKB-KW"/>
</dbReference>
<evidence type="ECO:0000256" key="3">
    <source>
        <dbReference type="ARBA" id="ARBA00022679"/>
    </source>
</evidence>
<dbReference type="SUPFAM" id="SSF53335">
    <property type="entry name" value="S-adenosyl-L-methionine-dependent methyltransferases"/>
    <property type="match status" value="1"/>
</dbReference>
<feature type="region of interest" description="Disordered" evidence="6">
    <location>
        <begin position="673"/>
        <end position="700"/>
    </location>
</feature>
<feature type="compositionally biased region" description="Basic and acidic residues" evidence="6">
    <location>
        <begin position="507"/>
        <end position="530"/>
    </location>
</feature>
<dbReference type="PROSITE" id="PS00094">
    <property type="entry name" value="C5_MTASE_1"/>
    <property type="match status" value="1"/>
</dbReference>
<proteinExistence type="inferred from homology"/>
<dbReference type="Pfam" id="PF00145">
    <property type="entry name" value="DNA_methylase"/>
    <property type="match status" value="2"/>
</dbReference>
<reference evidence="7 8" key="1">
    <citation type="submission" date="2024-04" db="EMBL/GenBank/DDBJ databases">
        <title>Phyllosticta paracitricarpa is synonymous to the EU quarantine fungus P. citricarpa based on phylogenomic analyses.</title>
        <authorList>
            <consortium name="Lawrence Berkeley National Laboratory"/>
            <person name="Van Ingen-Buijs V.A."/>
            <person name="Van Westerhoven A.C."/>
            <person name="Haridas S."/>
            <person name="Skiadas P."/>
            <person name="Martin F."/>
            <person name="Groenewald J.Z."/>
            <person name="Crous P.W."/>
            <person name="Seidl M.F."/>
        </authorList>
    </citation>
    <scope>NUCLEOTIDE SEQUENCE [LARGE SCALE GENOMIC DNA]</scope>
    <source>
        <strain evidence="7 8">CBS 123371</strain>
    </source>
</reference>
<keyword evidence="3 5" id="KW-0808">Transferase</keyword>
<dbReference type="Gene3D" id="3.90.120.10">
    <property type="entry name" value="DNA Methylase, subunit A, domain 2"/>
    <property type="match status" value="1"/>
</dbReference>
<feature type="active site" evidence="5">
    <location>
        <position position="370"/>
    </location>
</feature>
<keyword evidence="4 5" id="KW-0949">S-adenosyl-L-methionine</keyword>
<organism evidence="7 8">
    <name type="scientific">Phyllosticta citriasiana</name>
    <dbReference type="NCBI Taxonomy" id="595635"/>
    <lineage>
        <taxon>Eukaryota</taxon>
        <taxon>Fungi</taxon>
        <taxon>Dikarya</taxon>
        <taxon>Ascomycota</taxon>
        <taxon>Pezizomycotina</taxon>
        <taxon>Dothideomycetes</taxon>
        <taxon>Dothideomycetes incertae sedis</taxon>
        <taxon>Botryosphaeriales</taxon>
        <taxon>Phyllostictaceae</taxon>
        <taxon>Phyllosticta</taxon>
    </lineage>
</organism>
<gene>
    <name evidence="7" type="ORF">IWZ03DRAFT_382546</name>
</gene>
<dbReference type="EC" id="2.1.1.37" evidence="1"/>
<dbReference type="InterPro" id="IPR029063">
    <property type="entry name" value="SAM-dependent_MTases_sf"/>
</dbReference>
<dbReference type="InterPro" id="IPR001525">
    <property type="entry name" value="C5_MeTfrase"/>
</dbReference>
<dbReference type="InterPro" id="IPR050390">
    <property type="entry name" value="C5-Methyltransferase"/>
</dbReference>
<feature type="region of interest" description="Disordered" evidence="6">
    <location>
        <begin position="243"/>
        <end position="281"/>
    </location>
</feature>
<evidence type="ECO:0000256" key="4">
    <source>
        <dbReference type="ARBA" id="ARBA00022691"/>
    </source>
</evidence>
<dbReference type="PANTHER" id="PTHR10629">
    <property type="entry name" value="CYTOSINE-SPECIFIC METHYLTRANSFERASE"/>
    <property type="match status" value="1"/>
</dbReference>
<dbReference type="PANTHER" id="PTHR10629:SF52">
    <property type="entry name" value="DNA (CYTOSINE-5)-METHYLTRANSFERASE 1"/>
    <property type="match status" value="1"/>
</dbReference>
<evidence type="ECO:0000256" key="5">
    <source>
        <dbReference type="PROSITE-ProRule" id="PRU01016"/>
    </source>
</evidence>
<protein>
    <recommendedName>
        <fullName evidence="1">DNA (cytosine-5-)-methyltransferase</fullName>
        <ecNumber evidence="1">2.1.1.37</ecNumber>
    </recommendedName>
</protein>
<evidence type="ECO:0000313" key="7">
    <source>
        <dbReference type="EMBL" id="KAK7513614.1"/>
    </source>
</evidence>
<feature type="region of interest" description="Disordered" evidence="6">
    <location>
        <begin position="725"/>
        <end position="767"/>
    </location>
</feature>
<evidence type="ECO:0000313" key="8">
    <source>
        <dbReference type="Proteomes" id="UP001363622"/>
    </source>
</evidence>
<dbReference type="InterPro" id="IPR018117">
    <property type="entry name" value="C5_DNA_meth_AS"/>
</dbReference>